<sequence length="343" mass="38283">MAKVTIKTIVPAVTNTHDNSTRSSLNDFAHHTATNEPKLRKISTTSLKDKGLLVPARLALKRQRPVLKPPVTKPEFDDSDGFQIELGRTEDFEPENSQEQKRLQTTPHNLNSPRGYTPHTVATDISIRYKEKTQSSHPVTGQCVSQYIEDSGSPSPCSYVLPRRPYREKNAPAYTFGSRCLVEKNGGARTGWQKQWFAHTDPYTTKVDFDRETAWPSPFHYQAKPSLGNQTSKVTFPAWSLAARLHTNPILVAENNPSPDTYNTISAFHRLTATNTFTTLKSRTGGTQIAAIQIKDKIPGPGAHDSRRFLSNKHSAPKHSFGVRWPTSLGQDPYVNTLPPLES</sequence>
<name>A0A813RQ75_ADIRI</name>
<reference evidence="2" key="1">
    <citation type="submission" date="2021-02" db="EMBL/GenBank/DDBJ databases">
        <authorList>
            <person name="Nowell W R."/>
        </authorList>
    </citation>
    <scope>NUCLEOTIDE SEQUENCE</scope>
</reference>
<dbReference type="EMBL" id="CAJNOR010000071">
    <property type="protein sequence ID" value="CAF0784236.1"/>
    <property type="molecule type" value="Genomic_DNA"/>
</dbReference>
<accession>A0A813RQ75</accession>
<comment type="caution">
    <text evidence="2">The sequence shown here is derived from an EMBL/GenBank/DDBJ whole genome shotgun (WGS) entry which is preliminary data.</text>
</comment>
<dbReference type="Proteomes" id="UP000663828">
    <property type="component" value="Unassembled WGS sequence"/>
</dbReference>
<organism evidence="2 3">
    <name type="scientific">Adineta ricciae</name>
    <name type="common">Rotifer</name>
    <dbReference type="NCBI Taxonomy" id="249248"/>
    <lineage>
        <taxon>Eukaryota</taxon>
        <taxon>Metazoa</taxon>
        <taxon>Spiralia</taxon>
        <taxon>Gnathifera</taxon>
        <taxon>Rotifera</taxon>
        <taxon>Eurotatoria</taxon>
        <taxon>Bdelloidea</taxon>
        <taxon>Adinetida</taxon>
        <taxon>Adinetidae</taxon>
        <taxon>Adineta</taxon>
    </lineage>
</organism>
<evidence type="ECO:0000313" key="3">
    <source>
        <dbReference type="Proteomes" id="UP000663828"/>
    </source>
</evidence>
<dbReference type="InterPro" id="IPR010736">
    <property type="entry name" value="SHIPPO-rpt"/>
</dbReference>
<dbReference type="AlphaFoldDB" id="A0A813RQ75"/>
<gene>
    <name evidence="2" type="ORF">XAT740_LOCUS2138</name>
</gene>
<evidence type="ECO:0000256" key="1">
    <source>
        <dbReference type="SAM" id="MobiDB-lite"/>
    </source>
</evidence>
<proteinExistence type="predicted"/>
<keyword evidence="3" id="KW-1185">Reference proteome</keyword>
<feature type="region of interest" description="Disordered" evidence="1">
    <location>
        <begin position="89"/>
        <end position="117"/>
    </location>
</feature>
<feature type="compositionally biased region" description="Polar residues" evidence="1">
    <location>
        <begin position="103"/>
        <end position="114"/>
    </location>
</feature>
<protein>
    <submittedName>
        <fullName evidence="2">Uncharacterized protein</fullName>
    </submittedName>
</protein>
<dbReference type="Pfam" id="PF07004">
    <property type="entry name" value="SHIPPO-rpt"/>
    <property type="match status" value="2"/>
</dbReference>
<evidence type="ECO:0000313" key="2">
    <source>
        <dbReference type="EMBL" id="CAF0784236.1"/>
    </source>
</evidence>